<dbReference type="AlphaFoldDB" id="A0ABD3NEN2"/>
<evidence type="ECO:0000313" key="1">
    <source>
        <dbReference type="EMBL" id="KAL3774387.1"/>
    </source>
</evidence>
<gene>
    <name evidence="1" type="ORF">ACHAWO_008970</name>
</gene>
<organism evidence="1 2">
    <name type="scientific">Cyclotella atomus</name>
    <dbReference type="NCBI Taxonomy" id="382360"/>
    <lineage>
        <taxon>Eukaryota</taxon>
        <taxon>Sar</taxon>
        <taxon>Stramenopiles</taxon>
        <taxon>Ochrophyta</taxon>
        <taxon>Bacillariophyta</taxon>
        <taxon>Coscinodiscophyceae</taxon>
        <taxon>Thalassiosirophycidae</taxon>
        <taxon>Stephanodiscales</taxon>
        <taxon>Stephanodiscaceae</taxon>
        <taxon>Cyclotella</taxon>
    </lineage>
</organism>
<reference evidence="1 2" key="1">
    <citation type="submission" date="2024-10" db="EMBL/GenBank/DDBJ databases">
        <title>Updated reference genomes for cyclostephanoid diatoms.</title>
        <authorList>
            <person name="Roberts W.R."/>
            <person name="Alverson A.J."/>
        </authorList>
    </citation>
    <scope>NUCLEOTIDE SEQUENCE [LARGE SCALE GENOMIC DNA]</scope>
    <source>
        <strain evidence="1 2">AJA010-31</strain>
    </source>
</reference>
<name>A0ABD3NEN2_9STRA</name>
<evidence type="ECO:0000313" key="2">
    <source>
        <dbReference type="Proteomes" id="UP001530400"/>
    </source>
</evidence>
<sequence>MCCNGVGFRQRKPCSDDPPYSEALYFQANDQLQLTSGVRIEPLLGESCSHVKCSNNKAIEFNEGCYLKAVDLCMNLPDYCCH</sequence>
<protein>
    <submittedName>
        <fullName evidence="1">Uncharacterized protein</fullName>
    </submittedName>
</protein>
<comment type="caution">
    <text evidence="1">The sequence shown here is derived from an EMBL/GenBank/DDBJ whole genome shotgun (WGS) entry which is preliminary data.</text>
</comment>
<dbReference type="Proteomes" id="UP001530400">
    <property type="component" value="Unassembled WGS sequence"/>
</dbReference>
<keyword evidence="2" id="KW-1185">Reference proteome</keyword>
<proteinExistence type="predicted"/>
<dbReference type="EMBL" id="JALLPJ020001196">
    <property type="protein sequence ID" value="KAL3774387.1"/>
    <property type="molecule type" value="Genomic_DNA"/>
</dbReference>
<accession>A0ABD3NEN2</accession>